<proteinExistence type="predicted"/>
<gene>
    <name evidence="1" type="ORF">L6164_014570</name>
</gene>
<accession>A0ACB9NIZ9</accession>
<dbReference type="Proteomes" id="UP000828941">
    <property type="component" value="Chromosome 6"/>
</dbReference>
<dbReference type="EMBL" id="CM039431">
    <property type="protein sequence ID" value="KAI4335988.1"/>
    <property type="molecule type" value="Genomic_DNA"/>
</dbReference>
<protein>
    <submittedName>
        <fullName evidence="1">Uncharacterized protein</fullName>
    </submittedName>
</protein>
<keyword evidence="2" id="KW-1185">Reference proteome</keyword>
<comment type="caution">
    <text evidence="1">The sequence shown here is derived from an EMBL/GenBank/DDBJ whole genome shotgun (WGS) entry which is preliminary data.</text>
</comment>
<organism evidence="1 2">
    <name type="scientific">Bauhinia variegata</name>
    <name type="common">Purple orchid tree</name>
    <name type="synonym">Phanera variegata</name>
    <dbReference type="NCBI Taxonomy" id="167791"/>
    <lineage>
        <taxon>Eukaryota</taxon>
        <taxon>Viridiplantae</taxon>
        <taxon>Streptophyta</taxon>
        <taxon>Embryophyta</taxon>
        <taxon>Tracheophyta</taxon>
        <taxon>Spermatophyta</taxon>
        <taxon>Magnoliopsida</taxon>
        <taxon>eudicotyledons</taxon>
        <taxon>Gunneridae</taxon>
        <taxon>Pentapetalae</taxon>
        <taxon>rosids</taxon>
        <taxon>fabids</taxon>
        <taxon>Fabales</taxon>
        <taxon>Fabaceae</taxon>
        <taxon>Cercidoideae</taxon>
        <taxon>Cercideae</taxon>
        <taxon>Bauhiniinae</taxon>
        <taxon>Bauhinia</taxon>
    </lineage>
</organism>
<evidence type="ECO:0000313" key="2">
    <source>
        <dbReference type="Proteomes" id="UP000828941"/>
    </source>
</evidence>
<sequence>MASTLFRLFVILLGLSHLICLKAVPVTRTESLMQNPQVDAILENTNQVSTVENLEEPSISERMDLELHDYPPSGANGRHTPRAP</sequence>
<name>A0ACB9NIZ9_BAUVA</name>
<evidence type="ECO:0000313" key="1">
    <source>
        <dbReference type="EMBL" id="KAI4335988.1"/>
    </source>
</evidence>
<reference evidence="1 2" key="1">
    <citation type="journal article" date="2022" name="DNA Res.">
        <title>Chromosomal-level genome assembly of the orchid tree Bauhinia variegata (Leguminosae; Cercidoideae) supports the allotetraploid origin hypothesis of Bauhinia.</title>
        <authorList>
            <person name="Zhong Y."/>
            <person name="Chen Y."/>
            <person name="Zheng D."/>
            <person name="Pang J."/>
            <person name="Liu Y."/>
            <person name="Luo S."/>
            <person name="Meng S."/>
            <person name="Qian L."/>
            <person name="Wei D."/>
            <person name="Dai S."/>
            <person name="Zhou R."/>
        </authorList>
    </citation>
    <scope>NUCLEOTIDE SEQUENCE [LARGE SCALE GENOMIC DNA]</scope>
    <source>
        <strain evidence="1">BV-YZ2020</strain>
    </source>
</reference>